<dbReference type="Proteomes" id="UP000006514">
    <property type="component" value="Unassembled WGS sequence"/>
</dbReference>
<protein>
    <submittedName>
        <fullName evidence="2">Uncharacterized protein</fullName>
    </submittedName>
</protein>
<dbReference type="AlphaFoldDB" id="J0LEI8"/>
<dbReference type="KEGG" id="adl:AURDEDRAFT_140407"/>
<name>J0LEI8_AURST</name>
<evidence type="ECO:0000313" key="3">
    <source>
        <dbReference type="Proteomes" id="UP000006514"/>
    </source>
</evidence>
<feature type="region of interest" description="Disordered" evidence="1">
    <location>
        <begin position="38"/>
        <end position="57"/>
    </location>
</feature>
<evidence type="ECO:0000256" key="1">
    <source>
        <dbReference type="SAM" id="MobiDB-lite"/>
    </source>
</evidence>
<accession>J0LEI8</accession>
<gene>
    <name evidence="2" type="ORF">AURDEDRAFT_140407</name>
</gene>
<reference evidence="3" key="1">
    <citation type="journal article" date="2012" name="Science">
        <title>The Paleozoic origin of enzymatic lignin decomposition reconstructed from 31 fungal genomes.</title>
        <authorList>
            <person name="Floudas D."/>
            <person name="Binder M."/>
            <person name="Riley R."/>
            <person name="Barry K."/>
            <person name="Blanchette R.A."/>
            <person name="Henrissat B."/>
            <person name="Martinez A.T."/>
            <person name="Otillar R."/>
            <person name="Spatafora J.W."/>
            <person name="Yadav J.S."/>
            <person name="Aerts A."/>
            <person name="Benoit I."/>
            <person name="Boyd A."/>
            <person name="Carlson A."/>
            <person name="Copeland A."/>
            <person name="Coutinho P.M."/>
            <person name="de Vries R.P."/>
            <person name="Ferreira P."/>
            <person name="Findley K."/>
            <person name="Foster B."/>
            <person name="Gaskell J."/>
            <person name="Glotzer D."/>
            <person name="Gorecki P."/>
            <person name="Heitman J."/>
            <person name="Hesse C."/>
            <person name="Hori C."/>
            <person name="Igarashi K."/>
            <person name="Jurgens J.A."/>
            <person name="Kallen N."/>
            <person name="Kersten P."/>
            <person name="Kohler A."/>
            <person name="Kuees U."/>
            <person name="Kumar T.K.A."/>
            <person name="Kuo A."/>
            <person name="LaButti K."/>
            <person name="Larrondo L.F."/>
            <person name="Lindquist E."/>
            <person name="Ling A."/>
            <person name="Lombard V."/>
            <person name="Lucas S."/>
            <person name="Lundell T."/>
            <person name="Martin R."/>
            <person name="McLaughlin D.J."/>
            <person name="Morgenstern I."/>
            <person name="Morin E."/>
            <person name="Murat C."/>
            <person name="Nagy L.G."/>
            <person name="Nolan M."/>
            <person name="Ohm R.A."/>
            <person name="Patyshakuliyeva A."/>
            <person name="Rokas A."/>
            <person name="Ruiz-Duenas F.J."/>
            <person name="Sabat G."/>
            <person name="Salamov A."/>
            <person name="Samejima M."/>
            <person name="Schmutz J."/>
            <person name="Slot J.C."/>
            <person name="St John F."/>
            <person name="Stenlid J."/>
            <person name="Sun H."/>
            <person name="Sun S."/>
            <person name="Syed K."/>
            <person name="Tsang A."/>
            <person name="Wiebenga A."/>
            <person name="Young D."/>
            <person name="Pisabarro A."/>
            <person name="Eastwood D.C."/>
            <person name="Martin F."/>
            <person name="Cullen D."/>
            <person name="Grigoriev I.V."/>
            <person name="Hibbett D.S."/>
        </authorList>
    </citation>
    <scope>NUCLEOTIDE SEQUENCE [LARGE SCALE GENOMIC DNA]</scope>
    <source>
        <strain evidence="3">TFB10046</strain>
    </source>
</reference>
<keyword evidence="3" id="KW-1185">Reference proteome</keyword>
<evidence type="ECO:0000313" key="2">
    <source>
        <dbReference type="EMBL" id="EJD35258.1"/>
    </source>
</evidence>
<sequence length="57" mass="6017">MHCPRIPSPRPQAPPGVMVLKVNLHALEGGLAEPHFRASRTLLPPTQNGAGPADDVT</sequence>
<dbReference type="EMBL" id="JH687897">
    <property type="protein sequence ID" value="EJD35258.1"/>
    <property type="molecule type" value="Genomic_DNA"/>
</dbReference>
<dbReference type="InParanoid" id="J0LEI8"/>
<organism evidence="2 3">
    <name type="scientific">Auricularia subglabra (strain TFB-10046 / SS5)</name>
    <name type="common">White-rot fungus</name>
    <name type="synonym">Auricularia delicata (strain TFB10046)</name>
    <dbReference type="NCBI Taxonomy" id="717982"/>
    <lineage>
        <taxon>Eukaryota</taxon>
        <taxon>Fungi</taxon>
        <taxon>Dikarya</taxon>
        <taxon>Basidiomycota</taxon>
        <taxon>Agaricomycotina</taxon>
        <taxon>Agaricomycetes</taxon>
        <taxon>Auriculariales</taxon>
        <taxon>Auriculariaceae</taxon>
        <taxon>Auricularia</taxon>
    </lineage>
</organism>
<proteinExistence type="predicted"/>